<gene>
    <name evidence="2" type="ORF">L210DRAFT_935054</name>
</gene>
<feature type="region of interest" description="Disordered" evidence="1">
    <location>
        <begin position="138"/>
        <end position="189"/>
    </location>
</feature>
<feature type="compositionally biased region" description="Basic and acidic residues" evidence="1">
    <location>
        <begin position="178"/>
        <end position="189"/>
    </location>
</feature>
<reference evidence="2" key="2">
    <citation type="journal article" date="2020" name="Nat. Commun.">
        <title>Large-scale genome sequencing of mycorrhizal fungi provides insights into the early evolution of symbiotic traits.</title>
        <authorList>
            <person name="Miyauchi S."/>
            <person name="Kiss E."/>
            <person name="Kuo A."/>
            <person name="Drula E."/>
            <person name="Kohler A."/>
            <person name="Sanchez-Garcia M."/>
            <person name="Morin E."/>
            <person name="Andreopoulos B."/>
            <person name="Barry K.W."/>
            <person name="Bonito G."/>
            <person name="Buee M."/>
            <person name="Carver A."/>
            <person name="Chen C."/>
            <person name="Cichocki N."/>
            <person name="Clum A."/>
            <person name="Culley D."/>
            <person name="Crous P.W."/>
            <person name="Fauchery L."/>
            <person name="Girlanda M."/>
            <person name="Hayes R.D."/>
            <person name="Keri Z."/>
            <person name="LaButti K."/>
            <person name="Lipzen A."/>
            <person name="Lombard V."/>
            <person name="Magnuson J."/>
            <person name="Maillard F."/>
            <person name="Murat C."/>
            <person name="Nolan M."/>
            <person name="Ohm R.A."/>
            <person name="Pangilinan J."/>
            <person name="Pereira M.F."/>
            <person name="Perotto S."/>
            <person name="Peter M."/>
            <person name="Pfister S."/>
            <person name="Riley R."/>
            <person name="Sitrit Y."/>
            <person name="Stielow J.B."/>
            <person name="Szollosi G."/>
            <person name="Zifcakova L."/>
            <person name="Stursova M."/>
            <person name="Spatafora J.W."/>
            <person name="Tedersoo L."/>
            <person name="Vaario L.M."/>
            <person name="Yamada A."/>
            <person name="Yan M."/>
            <person name="Wang P."/>
            <person name="Xu J."/>
            <person name="Bruns T."/>
            <person name="Baldrian P."/>
            <person name="Vilgalys R."/>
            <person name="Dunand C."/>
            <person name="Henrissat B."/>
            <person name="Grigoriev I.V."/>
            <person name="Hibbett D."/>
            <person name="Nagy L.G."/>
            <person name="Martin F.M."/>
        </authorList>
    </citation>
    <scope>NUCLEOTIDE SEQUENCE</scope>
    <source>
        <strain evidence="2">BED1</strain>
    </source>
</reference>
<accession>A0AAD4GLK4</accession>
<dbReference type="Proteomes" id="UP001194468">
    <property type="component" value="Unassembled WGS sequence"/>
</dbReference>
<organism evidence="2 3">
    <name type="scientific">Boletus edulis BED1</name>
    <dbReference type="NCBI Taxonomy" id="1328754"/>
    <lineage>
        <taxon>Eukaryota</taxon>
        <taxon>Fungi</taxon>
        <taxon>Dikarya</taxon>
        <taxon>Basidiomycota</taxon>
        <taxon>Agaricomycotina</taxon>
        <taxon>Agaricomycetes</taxon>
        <taxon>Agaricomycetidae</taxon>
        <taxon>Boletales</taxon>
        <taxon>Boletineae</taxon>
        <taxon>Boletaceae</taxon>
        <taxon>Boletoideae</taxon>
        <taxon>Boletus</taxon>
    </lineage>
</organism>
<proteinExistence type="predicted"/>
<reference evidence="2" key="1">
    <citation type="submission" date="2019-10" db="EMBL/GenBank/DDBJ databases">
        <authorList>
            <consortium name="DOE Joint Genome Institute"/>
            <person name="Kuo A."/>
            <person name="Miyauchi S."/>
            <person name="Kiss E."/>
            <person name="Drula E."/>
            <person name="Kohler A."/>
            <person name="Sanchez-Garcia M."/>
            <person name="Andreopoulos B."/>
            <person name="Barry K.W."/>
            <person name="Bonito G."/>
            <person name="Buee M."/>
            <person name="Carver A."/>
            <person name="Chen C."/>
            <person name="Cichocki N."/>
            <person name="Clum A."/>
            <person name="Culley D."/>
            <person name="Crous P.W."/>
            <person name="Fauchery L."/>
            <person name="Girlanda M."/>
            <person name="Hayes R."/>
            <person name="Keri Z."/>
            <person name="LaButti K."/>
            <person name="Lipzen A."/>
            <person name="Lombard V."/>
            <person name="Magnuson J."/>
            <person name="Maillard F."/>
            <person name="Morin E."/>
            <person name="Murat C."/>
            <person name="Nolan M."/>
            <person name="Ohm R."/>
            <person name="Pangilinan J."/>
            <person name="Pereira M."/>
            <person name="Perotto S."/>
            <person name="Peter M."/>
            <person name="Riley R."/>
            <person name="Sitrit Y."/>
            <person name="Stielow B."/>
            <person name="Szollosi G."/>
            <person name="Zifcakova L."/>
            <person name="Stursova M."/>
            <person name="Spatafora J.W."/>
            <person name="Tedersoo L."/>
            <person name="Vaario L.-M."/>
            <person name="Yamada A."/>
            <person name="Yan M."/>
            <person name="Wang P."/>
            <person name="Xu J."/>
            <person name="Bruns T."/>
            <person name="Baldrian P."/>
            <person name="Vilgalys R."/>
            <person name="Henrissat B."/>
            <person name="Grigoriev I.V."/>
            <person name="Hibbett D."/>
            <person name="Nagy L.G."/>
            <person name="Martin F.M."/>
        </authorList>
    </citation>
    <scope>NUCLEOTIDE SEQUENCE</scope>
    <source>
        <strain evidence="2">BED1</strain>
    </source>
</reference>
<keyword evidence="3" id="KW-1185">Reference proteome</keyword>
<dbReference type="AlphaFoldDB" id="A0AAD4GLK4"/>
<evidence type="ECO:0000256" key="1">
    <source>
        <dbReference type="SAM" id="MobiDB-lite"/>
    </source>
</evidence>
<dbReference type="EMBL" id="WHUW01000002">
    <property type="protein sequence ID" value="KAF8451055.1"/>
    <property type="molecule type" value="Genomic_DNA"/>
</dbReference>
<sequence length="189" mass="20876">MSLPPFPHTTVLDHQDLPLYLYCVMAEMTPTYCYADPDNIPLVVMYFVRINSNFRFLILVTPSKKQRAVSLAHQINGVGKGTEGATEQLKKVGDAVTQGSRKKPDWLAALGEVQNLMAPETPGTARFVKMDVHAKAHKINQQDAEDSECLPGVSDLDEPLSDKKQVGNHSNHYSNLKGGDKDKERKGDG</sequence>
<protein>
    <submittedName>
        <fullName evidence="2">Uncharacterized protein</fullName>
    </submittedName>
</protein>
<comment type="caution">
    <text evidence="2">The sequence shown here is derived from an EMBL/GenBank/DDBJ whole genome shotgun (WGS) entry which is preliminary data.</text>
</comment>
<evidence type="ECO:0000313" key="2">
    <source>
        <dbReference type="EMBL" id="KAF8451055.1"/>
    </source>
</evidence>
<name>A0AAD4GLK4_BOLED</name>
<evidence type="ECO:0000313" key="3">
    <source>
        <dbReference type="Proteomes" id="UP001194468"/>
    </source>
</evidence>